<proteinExistence type="predicted"/>
<keyword evidence="6 10" id="KW-0238">DNA-binding</keyword>
<keyword evidence="3 9" id="KW-0597">Phosphoprotein</keyword>
<evidence type="ECO:0000313" key="13">
    <source>
        <dbReference type="EMBL" id="SOE00512.1"/>
    </source>
</evidence>
<dbReference type="SUPFAM" id="SSF46894">
    <property type="entry name" value="C-terminal effector domain of the bipartite response regulators"/>
    <property type="match status" value="1"/>
</dbReference>
<dbReference type="GO" id="GO:0006355">
    <property type="term" value="P:regulation of DNA-templated transcription"/>
    <property type="evidence" value="ECO:0007669"/>
    <property type="project" value="InterPro"/>
</dbReference>
<dbReference type="SMART" id="SM00448">
    <property type="entry name" value="REC"/>
    <property type="match status" value="1"/>
</dbReference>
<protein>
    <recommendedName>
        <fullName evidence="8">Regulatory protein VirG</fullName>
    </recommendedName>
</protein>
<gene>
    <name evidence="13" type="ORF">SAMN05421508_11312</name>
</gene>
<dbReference type="GO" id="GO:0005829">
    <property type="term" value="C:cytosol"/>
    <property type="evidence" value="ECO:0007669"/>
    <property type="project" value="TreeGrafter"/>
</dbReference>
<reference evidence="13 14" key="1">
    <citation type="submission" date="2017-09" db="EMBL/GenBank/DDBJ databases">
        <authorList>
            <person name="Ehlers B."/>
            <person name="Leendertz F.H."/>
        </authorList>
    </citation>
    <scope>NUCLEOTIDE SEQUENCE [LARGE SCALE GENOMIC DNA]</scope>
    <source>
        <strain evidence="13 14">USBA 140</strain>
    </source>
</reference>
<evidence type="ECO:0000259" key="11">
    <source>
        <dbReference type="PROSITE" id="PS50110"/>
    </source>
</evidence>
<dbReference type="CDD" id="cd17574">
    <property type="entry name" value="REC_OmpR"/>
    <property type="match status" value="1"/>
</dbReference>
<evidence type="ECO:0000256" key="8">
    <source>
        <dbReference type="ARBA" id="ARBA00067337"/>
    </source>
</evidence>
<dbReference type="InterPro" id="IPR039420">
    <property type="entry name" value="WalR-like"/>
</dbReference>
<dbReference type="GO" id="GO:0000156">
    <property type="term" value="F:phosphorelay response regulator activity"/>
    <property type="evidence" value="ECO:0007669"/>
    <property type="project" value="TreeGrafter"/>
</dbReference>
<dbReference type="OrthoDB" id="9784252at2"/>
<dbReference type="RefSeq" id="WP_097281245.1">
    <property type="nucleotide sequence ID" value="NZ_OCNJ01000013.1"/>
</dbReference>
<dbReference type="SMART" id="SM00862">
    <property type="entry name" value="Trans_reg_C"/>
    <property type="match status" value="1"/>
</dbReference>
<organism evidence="13 14">
    <name type="scientific">Caenispirillum bisanense</name>
    <dbReference type="NCBI Taxonomy" id="414052"/>
    <lineage>
        <taxon>Bacteria</taxon>
        <taxon>Pseudomonadati</taxon>
        <taxon>Pseudomonadota</taxon>
        <taxon>Alphaproteobacteria</taxon>
        <taxon>Rhodospirillales</taxon>
        <taxon>Novispirillaceae</taxon>
        <taxon>Caenispirillum</taxon>
    </lineage>
</organism>
<dbReference type="GO" id="GO:0000976">
    <property type="term" value="F:transcription cis-regulatory region binding"/>
    <property type="evidence" value="ECO:0007669"/>
    <property type="project" value="TreeGrafter"/>
</dbReference>
<dbReference type="Gene3D" id="3.40.50.2300">
    <property type="match status" value="1"/>
</dbReference>
<evidence type="ECO:0000256" key="1">
    <source>
        <dbReference type="ARBA" id="ARBA00004496"/>
    </source>
</evidence>
<evidence type="ECO:0000256" key="5">
    <source>
        <dbReference type="ARBA" id="ARBA00023015"/>
    </source>
</evidence>
<dbReference type="Gene3D" id="6.10.250.690">
    <property type="match status" value="1"/>
</dbReference>
<dbReference type="PANTHER" id="PTHR48111:SF4">
    <property type="entry name" value="DNA-BINDING DUAL TRANSCRIPTIONAL REGULATOR OMPR"/>
    <property type="match status" value="1"/>
</dbReference>
<dbReference type="Pfam" id="PF00072">
    <property type="entry name" value="Response_reg"/>
    <property type="match status" value="1"/>
</dbReference>
<evidence type="ECO:0000256" key="3">
    <source>
        <dbReference type="ARBA" id="ARBA00022553"/>
    </source>
</evidence>
<dbReference type="Pfam" id="PF00486">
    <property type="entry name" value="Trans_reg_C"/>
    <property type="match status" value="1"/>
</dbReference>
<dbReference type="SUPFAM" id="SSF52172">
    <property type="entry name" value="CheY-like"/>
    <property type="match status" value="1"/>
</dbReference>
<feature type="domain" description="Response regulatory" evidence="11">
    <location>
        <begin position="5"/>
        <end position="118"/>
    </location>
</feature>
<evidence type="ECO:0000256" key="7">
    <source>
        <dbReference type="ARBA" id="ARBA00023163"/>
    </source>
</evidence>
<evidence type="ECO:0000256" key="9">
    <source>
        <dbReference type="PROSITE-ProRule" id="PRU00169"/>
    </source>
</evidence>
<evidence type="ECO:0000259" key="12">
    <source>
        <dbReference type="PROSITE" id="PS51755"/>
    </source>
</evidence>
<feature type="DNA-binding region" description="OmpR/PhoB-type" evidence="10">
    <location>
        <begin position="144"/>
        <end position="244"/>
    </location>
</feature>
<evidence type="ECO:0000256" key="6">
    <source>
        <dbReference type="ARBA" id="ARBA00023125"/>
    </source>
</evidence>
<dbReference type="InterPro" id="IPR001867">
    <property type="entry name" value="OmpR/PhoB-type_DNA-bd"/>
</dbReference>
<keyword evidence="4" id="KW-0902">Two-component regulatory system</keyword>
<dbReference type="PROSITE" id="PS50110">
    <property type="entry name" value="RESPONSE_REGULATORY"/>
    <property type="match status" value="1"/>
</dbReference>
<evidence type="ECO:0000256" key="2">
    <source>
        <dbReference type="ARBA" id="ARBA00022490"/>
    </source>
</evidence>
<dbReference type="InterPro" id="IPR001789">
    <property type="entry name" value="Sig_transdc_resp-reg_receiver"/>
</dbReference>
<dbReference type="InterPro" id="IPR036388">
    <property type="entry name" value="WH-like_DNA-bd_sf"/>
</dbReference>
<dbReference type="AlphaFoldDB" id="A0A286GYE8"/>
<comment type="subcellular location">
    <subcellularLocation>
        <location evidence="1">Cytoplasm</location>
    </subcellularLocation>
</comment>
<feature type="modified residue" description="4-aspartylphosphate" evidence="9">
    <location>
        <position position="54"/>
    </location>
</feature>
<keyword evidence="5" id="KW-0805">Transcription regulation</keyword>
<dbReference type="PROSITE" id="PS51755">
    <property type="entry name" value="OMPR_PHOB"/>
    <property type="match status" value="1"/>
</dbReference>
<dbReference type="CDD" id="cd00383">
    <property type="entry name" value="trans_reg_C"/>
    <property type="match status" value="1"/>
</dbReference>
<dbReference type="GO" id="GO:0032993">
    <property type="term" value="C:protein-DNA complex"/>
    <property type="evidence" value="ECO:0007669"/>
    <property type="project" value="TreeGrafter"/>
</dbReference>
<keyword evidence="7" id="KW-0804">Transcription</keyword>
<dbReference type="InterPro" id="IPR016032">
    <property type="entry name" value="Sig_transdc_resp-reg_C-effctor"/>
</dbReference>
<name>A0A286GYE8_9PROT</name>
<keyword evidence="2" id="KW-0963">Cytoplasm</keyword>
<dbReference type="PANTHER" id="PTHR48111">
    <property type="entry name" value="REGULATOR OF RPOS"/>
    <property type="match status" value="1"/>
</dbReference>
<dbReference type="Gene3D" id="1.10.10.10">
    <property type="entry name" value="Winged helix-like DNA-binding domain superfamily/Winged helix DNA-binding domain"/>
    <property type="match status" value="1"/>
</dbReference>
<sequence>MAGERIIVVDDEPHLRELVEDYLLEHGYKVRTAGCGTTLRAALAEEPADLVLLDVNLPGESGFAIARALHAENGPPIIMLTASGDVVDRVVGLEVGADDYVTKPFDFRELRARMEAVLRRHRKAAAAAVSAPAAAATAGPAAGGRSVRFGVARLDLDARRLLRDDGEEVKLTAMEFDLLHAFATHPNRVLTRDQLLDMAHNKEWEPFDRSIDIRIARIRRKIEPDPEHPQVIKTVRGAGYIYVPGG</sequence>
<evidence type="ECO:0000256" key="4">
    <source>
        <dbReference type="ARBA" id="ARBA00023012"/>
    </source>
</evidence>
<dbReference type="Proteomes" id="UP000219621">
    <property type="component" value="Unassembled WGS sequence"/>
</dbReference>
<dbReference type="EMBL" id="OCNJ01000013">
    <property type="protein sequence ID" value="SOE00512.1"/>
    <property type="molecule type" value="Genomic_DNA"/>
</dbReference>
<evidence type="ECO:0000256" key="10">
    <source>
        <dbReference type="PROSITE-ProRule" id="PRU01091"/>
    </source>
</evidence>
<dbReference type="InterPro" id="IPR011006">
    <property type="entry name" value="CheY-like_superfamily"/>
</dbReference>
<evidence type="ECO:0000313" key="14">
    <source>
        <dbReference type="Proteomes" id="UP000219621"/>
    </source>
</evidence>
<feature type="domain" description="OmpR/PhoB-type" evidence="12">
    <location>
        <begin position="144"/>
        <end position="244"/>
    </location>
</feature>
<dbReference type="FunFam" id="1.10.10.10:FF:000099">
    <property type="entry name" value="Two-component system response regulator TorR"/>
    <property type="match status" value="1"/>
</dbReference>
<keyword evidence="14" id="KW-1185">Reference proteome</keyword>
<accession>A0A286GYE8</accession>